<evidence type="ECO:0000313" key="1">
    <source>
        <dbReference type="EMBL" id="NDV61359.1"/>
    </source>
</evidence>
<keyword evidence="2" id="KW-1185">Reference proteome</keyword>
<name>A0A6B2LZ85_9BACT</name>
<dbReference type="GO" id="GO:0016811">
    <property type="term" value="F:hydrolase activity, acting on carbon-nitrogen (but not peptide) bonds, in linear amides"/>
    <property type="evidence" value="ECO:0007669"/>
    <property type="project" value="InterPro"/>
</dbReference>
<dbReference type="EMBL" id="JAAGNX010000001">
    <property type="protein sequence ID" value="NDV61359.1"/>
    <property type="molecule type" value="Genomic_DNA"/>
</dbReference>
<dbReference type="RefSeq" id="WP_163962221.1">
    <property type="nucleotide sequence ID" value="NZ_JAAGNX010000001.1"/>
</dbReference>
<comment type="caution">
    <text evidence="1">The sequence shown here is derived from an EMBL/GenBank/DDBJ whole genome shotgun (WGS) entry which is preliminary data.</text>
</comment>
<dbReference type="Gene3D" id="3.10.28.20">
    <property type="entry name" value="Acetamidase/Formamidase-like domains"/>
    <property type="match status" value="1"/>
</dbReference>
<protein>
    <submittedName>
        <fullName evidence="1">Acetamidase/formamidase family protein</fullName>
    </submittedName>
</protein>
<gene>
    <name evidence="1" type="ORF">G0Q06_02715</name>
</gene>
<accession>A0A6B2LZ85</accession>
<dbReference type="Pfam" id="PF03069">
    <property type="entry name" value="FmdA_AmdA"/>
    <property type="match status" value="2"/>
</dbReference>
<proteinExistence type="predicted"/>
<evidence type="ECO:0000313" key="2">
    <source>
        <dbReference type="Proteomes" id="UP000478417"/>
    </source>
</evidence>
<dbReference type="SUPFAM" id="SSF141130">
    <property type="entry name" value="Acetamidase/Formamidase-like"/>
    <property type="match status" value="1"/>
</dbReference>
<dbReference type="PANTHER" id="PTHR31891:SF1">
    <property type="entry name" value="FORMAMIDASE C869.04-RELATED"/>
    <property type="match status" value="1"/>
</dbReference>
<dbReference type="InterPro" id="IPR004304">
    <property type="entry name" value="FmdA_AmdA"/>
</dbReference>
<reference evidence="1 2" key="1">
    <citation type="submission" date="2020-02" db="EMBL/GenBank/DDBJ databases">
        <title>Albibacoteraceae fam. nov., the first described family within the subdivision 4 Verrucomicrobia.</title>
        <authorList>
            <person name="Xi F."/>
        </authorList>
    </citation>
    <scope>NUCLEOTIDE SEQUENCE [LARGE SCALE GENOMIC DNA]</scope>
    <source>
        <strain evidence="1 2">CK1056</strain>
    </source>
</reference>
<organism evidence="1 2">
    <name type="scientific">Oceanipulchritudo coccoides</name>
    <dbReference type="NCBI Taxonomy" id="2706888"/>
    <lineage>
        <taxon>Bacteria</taxon>
        <taxon>Pseudomonadati</taxon>
        <taxon>Verrucomicrobiota</taxon>
        <taxon>Opitutia</taxon>
        <taxon>Puniceicoccales</taxon>
        <taxon>Oceanipulchritudinaceae</taxon>
        <taxon>Oceanipulchritudo</taxon>
    </lineage>
</organism>
<dbReference type="PANTHER" id="PTHR31891">
    <property type="entry name" value="FORMAMIDASE C869.04-RELATED"/>
    <property type="match status" value="1"/>
</dbReference>
<sequence length="307" mass="33661">MKEHFLDDSITQPFWDNSIAPRLEINLGDVVTFECPEPTGQVTPEWTADNLKQWDPSLAHALIGSVYVKGAEPGDALEVEVLDFQHKGWGWSGHIPEFGLLSEDFDYPYIHHWRLEGDTCHFGVQGITLPFQPFCGVMGVAPAEKGRLDTIPPRSNGGNIDIRHLGRGAKVWLPTMVPGALFACGDCHGAQGDGEVCGTAVESPMTVTLRFNVRKGANIPELQFETPAPLDKLAGRYFATTAHGPDLMENAKNAGRYMIDWLVKTKGLTPSQAYVLCSTAVDLKISEVVDLPNFIVSAYLPLQIFAD</sequence>
<dbReference type="AlphaFoldDB" id="A0A6B2LZ85"/>
<dbReference type="Gene3D" id="2.60.120.580">
    <property type="entry name" value="Acetamidase/Formamidase-like domains"/>
    <property type="match status" value="2"/>
</dbReference>
<dbReference type="Proteomes" id="UP000478417">
    <property type="component" value="Unassembled WGS sequence"/>
</dbReference>